<dbReference type="AlphaFoldDB" id="X1VFN3"/>
<dbReference type="GO" id="GO:0006260">
    <property type="term" value="P:DNA replication"/>
    <property type="evidence" value="ECO:0007669"/>
    <property type="project" value="InterPro"/>
</dbReference>
<proteinExistence type="predicted"/>
<name>X1VFN3_9ZZZZ</name>
<feature type="domain" description="DNA polymerase III alpha subunit finger" evidence="1">
    <location>
        <begin position="2"/>
        <end position="158"/>
    </location>
</feature>
<organism evidence="2">
    <name type="scientific">marine sediment metagenome</name>
    <dbReference type="NCBI Taxonomy" id="412755"/>
    <lineage>
        <taxon>unclassified sequences</taxon>
        <taxon>metagenomes</taxon>
        <taxon>ecological metagenomes</taxon>
    </lineage>
</organism>
<feature type="non-terminal residue" evidence="2">
    <location>
        <position position="226"/>
    </location>
</feature>
<dbReference type="PANTHER" id="PTHR32294:SF0">
    <property type="entry name" value="DNA POLYMERASE III SUBUNIT ALPHA"/>
    <property type="match status" value="1"/>
</dbReference>
<sequence length="226" mass="25449">MELIKKTTGQVVDLDEIEIRDDETFRLISEGKTTGVFQLESSGMKELLRNLKPGSFEDIVASVALYRPGPLGSNMVDDFIKRKHGETKITSTLPQLEEILTETYGVIVYQEQVMRIAQVLANYTLAEADLLREAISKKKAEEMARQKKRFLAGTAQNNLDSNKARHVFELIEKFGGYGFNKSHSVAYAMIAYQTAYLKAHYPVQFMAALLTEDMGSQDKTIKNIAE</sequence>
<dbReference type="PANTHER" id="PTHR32294">
    <property type="entry name" value="DNA POLYMERASE III SUBUNIT ALPHA"/>
    <property type="match status" value="1"/>
</dbReference>
<dbReference type="EMBL" id="BARW01035079">
    <property type="protein sequence ID" value="GAJ13246.1"/>
    <property type="molecule type" value="Genomic_DNA"/>
</dbReference>
<dbReference type="Pfam" id="PF17657">
    <property type="entry name" value="DNA_pol3_finger"/>
    <property type="match status" value="1"/>
</dbReference>
<dbReference type="GO" id="GO:0008408">
    <property type="term" value="F:3'-5' exonuclease activity"/>
    <property type="evidence" value="ECO:0007669"/>
    <property type="project" value="InterPro"/>
</dbReference>
<evidence type="ECO:0000259" key="1">
    <source>
        <dbReference type="Pfam" id="PF17657"/>
    </source>
</evidence>
<accession>X1VFN3</accession>
<reference evidence="2" key="1">
    <citation type="journal article" date="2014" name="Front. Microbiol.">
        <title>High frequency of phylogenetically diverse reductive dehalogenase-homologous genes in deep subseafloor sedimentary metagenomes.</title>
        <authorList>
            <person name="Kawai M."/>
            <person name="Futagami T."/>
            <person name="Toyoda A."/>
            <person name="Takaki Y."/>
            <person name="Nishi S."/>
            <person name="Hori S."/>
            <person name="Arai W."/>
            <person name="Tsubouchi T."/>
            <person name="Morono Y."/>
            <person name="Uchiyama I."/>
            <person name="Ito T."/>
            <person name="Fujiyama A."/>
            <person name="Inagaki F."/>
            <person name="Takami H."/>
        </authorList>
    </citation>
    <scope>NUCLEOTIDE SEQUENCE</scope>
    <source>
        <strain evidence="2">Expedition CK06-06</strain>
    </source>
</reference>
<evidence type="ECO:0000313" key="2">
    <source>
        <dbReference type="EMBL" id="GAJ13246.1"/>
    </source>
</evidence>
<gene>
    <name evidence="2" type="ORF">S12H4_54802</name>
</gene>
<protein>
    <recommendedName>
        <fullName evidence="1">DNA polymerase III alpha subunit finger domain-containing protein</fullName>
    </recommendedName>
</protein>
<dbReference type="InterPro" id="IPR040982">
    <property type="entry name" value="DNA_pol3_finger"/>
</dbReference>
<dbReference type="InterPro" id="IPR004805">
    <property type="entry name" value="DnaE2/DnaE/PolC"/>
</dbReference>
<comment type="caution">
    <text evidence="2">The sequence shown here is derived from an EMBL/GenBank/DDBJ whole genome shotgun (WGS) entry which is preliminary data.</text>
</comment>